<dbReference type="Ensembl" id="ENSPMRT00000017839.1">
    <property type="protein sequence ID" value="ENSPMRP00000016736.1"/>
    <property type="gene ID" value="ENSPMRG00000011131.1"/>
</dbReference>
<dbReference type="InterPro" id="IPR052207">
    <property type="entry name" value="Max-like/E-box_TFs"/>
</dbReference>
<dbReference type="PANTHER" id="PTHR15741:SF14">
    <property type="entry name" value="CARBOHYDRATE-RESPONSIVE ELEMENT-BINDING PROTEIN"/>
    <property type="match status" value="1"/>
</dbReference>
<keyword evidence="3" id="KW-0238">DNA-binding</keyword>
<reference evidence="7" key="3">
    <citation type="submission" date="2025-09" db="UniProtKB">
        <authorList>
            <consortium name="Ensembl"/>
        </authorList>
    </citation>
    <scope>IDENTIFICATION</scope>
</reference>
<dbReference type="GO" id="GO:0000978">
    <property type="term" value="F:RNA polymerase II cis-regulatory region sequence-specific DNA binding"/>
    <property type="evidence" value="ECO:0007669"/>
    <property type="project" value="TreeGrafter"/>
</dbReference>
<sequence length="219" mass="25201">MRQTLFPCCYGSLRQGSCWEEVESAFSFTAREAARPLPGRMSRPQIIHSGHFMVSEPHADPDPEAAGGKADDGAHIDPSLTKLFKCMTLAYSEKLVSPKWKTFKGLKLLQRDKIRLNNAIWRAWYLQYVEKRQNPVCSFVTPLECSDVDVHRKPEAVIMEGKYWKRQVGVVIREYHKWRLFSYTQVSAGTDASKGWRELLKYLHVRASPLLVNQRTIAM</sequence>
<evidence type="ECO:0000256" key="4">
    <source>
        <dbReference type="ARBA" id="ARBA00023163"/>
    </source>
</evidence>
<evidence type="ECO:0000313" key="7">
    <source>
        <dbReference type="Ensembl" id="ENSPMRP00000016736.1"/>
    </source>
</evidence>
<feature type="region of interest" description="Disordered" evidence="6">
    <location>
        <begin position="53"/>
        <end position="72"/>
    </location>
</feature>
<name>A0A670IY53_PODMU</name>
<proteinExistence type="predicted"/>
<reference evidence="7 8" key="1">
    <citation type="journal article" date="2019" name="Proc. Natl. Acad. Sci. U.S.A.">
        <title>Regulatory changes in pterin and carotenoid genes underlie balanced color polymorphisms in the wall lizard.</title>
        <authorList>
            <person name="Andrade P."/>
            <person name="Pinho C."/>
            <person name="Perez I de Lanuza G."/>
            <person name="Afonso S."/>
            <person name="Brejcha J."/>
            <person name="Rubin C.J."/>
            <person name="Wallerman O."/>
            <person name="Pereira P."/>
            <person name="Sabatino S.J."/>
            <person name="Bellati A."/>
            <person name="Pellitteri-Rosa D."/>
            <person name="Bosakova Z."/>
            <person name="Bunikis I."/>
            <person name="Carretero M.A."/>
            <person name="Feiner N."/>
            <person name="Marsik P."/>
            <person name="Pauperio F."/>
            <person name="Salvi D."/>
            <person name="Soler L."/>
            <person name="While G.M."/>
            <person name="Uller T."/>
            <person name="Font E."/>
            <person name="Andersson L."/>
            <person name="Carneiro M."/>
        </authorList>
    </citation>
    <scope>NUCLEOTIDE SEQUENCE</scope>
</reference>
<dbReference type="GeneTree" id="ENSGT00940000158691"/>
<evidence type="ECO:0000256" key="3">
    <source>
        <dbReference type="ARBA" id="ARBA00023125"/>
    </source>
</evidence>
<evidence type="ECO:0008006" key="9">
    <source>
        <dbReference type="Google" id="ProtNLM"/>
    </source>
</evidence>
<reference evidence="7" key="2">
    <citation type="submission" date="2025-08" db="UniProtKB">
        <authorList>
            <consortium name="Ensembl"/>
        </authorList>
    </citation>
    <scope>IDENTIFICATION</scope>
</reference>
<dbReference type="GO" id="GO:0005634">
    <property type="term" value="C:nucleus"/>
    <property type="evidence" value="ECO:0007669"/>
    <property type="project" value="UniProtKB-SubCell"/>
</dbReference>
<evidence type="ECO:0000313" key="8">
    <source>
        <dbReference type="Proteomes" id="UP000472272"/>
    </source>
</evidence>
<evidence type="ECO:0000256" key="1">
    <source>
        <dbReference type="ARBA" id="ARBA00004123"/>
    </source>
</evidence>
<keyword evidence="4" id="KW-0804">Transcription</keyword>
<dbReference type="Proteomes" id="UP000472272">
    <property type="component" value="Chromosome 1"/>
</dbReference>
<protein>
    <recommendedName>
        <fullName evidence="9">MLX interacting protein like</fullName>
    </recommendedName>
</protein>
<keyword evidence="8" id="KW-1185">Reference proteome</keyword>
<dbReference type="PANTHER" id="PTHR15741">
    <property type="entry name" value="BASIC HELIX-LOOP-HELIX ZIP TRANSCRIPTION FACTOR"/>
    <property type="match status" value="1"/>
</dbReference>
<evidence type="ECO:0000256" key="2">
    <source>
        <dbReference type="ARBA" id="ARBA00023015"/>
    </source>
</evidence>
<evidence type="ECO:0000256" key="5">
    <source>
        <dbReference type="ARBA" id="ARBA00023242"/>
    </source>
</evidence>
<organism evidence="7 8">
    <name type="scientific">Podarcis muralis</name>
    <name type="common">Wall lizard</name>
    <name type="synonym">Lacerta muralis</name>
    <dbReference type="NCBI Taxonomy" id="64176"/>
    <lineage>
        <taxon>Eukaryota</taxon>
        <taxon>Metazoa</taxon>
        <taxon>Chordata</taxon>
        <taxon>Craniata</taxon>
        <taxon>Vertebrata</taxon>
        <taxon>Euteleostomi</taxon>
        <taxon>Lepidosauria</taxon>
        <taxon>Squamata</taxon>
        <taxon>Bifurcata</taxon>
        <taxon>Unidentata</taxon>
        <taxon>Episquamata</taxon>
        <taxon>Laterata</taxon>
        <taxon>Lacertibaenia</taxon>
        <taxon>Lacertidae</taxon>
        <taxon>Podarcis</taxon>
    </lineage>
</organism>
<evidence type="ECO:0000256" key="6">
    <source>
        <dbReference type="SAM" id="MobiDB-lite"/>
    </source>
</evidence>
<accession>A0A670IY53</accession>
<dbReference type="AlphaFoldDB" id="A0A670IY53"/>
<dbReference type="GO" id="GO:0000981">
    <property type="term" value="F:DNA-binding transcription factor activity, RNA polymerase II-specific"/>
    <property type="evidence" value="ECO:0007669"/>
    <property type="project" value="TreeGrafter"/>
</dbReference>
<keyword evidence="2" id="KW-0805">Transcription regulation</keyword>
<comment type="subcellular location">
    <subcellularLocation>
        <location evidence="1">Nucleus</location>
    </subcellularLocation>
</comment>
<keyword evidence="5" id="KW-0539">Nucleus</keyword>